<dbReference type="NCBIfam" id="TIGR02983">
    <property type="entry name" value="SigE-fam_strep"/>
    <property type="match status" value="1"/>
</dbReference>
<organism evidence="8 9">
    <name type="scientific">Jiangella anatolica</name>
    <dbReference type="NCBI Taxonomy" id="2670374"/>
    <lineage>
        <taxon>Bacteria</taxon>
        <taxon>Bacillati</taxon>
        <taxon>Actinomycetota</taxon>
        <taxon>Actinomycetes</taxon>
        <taxon>Jiangellales</taxon>
        <taxon>Jiangellaceae</taxon>
        <taxon>Jiangella</taxon>
    </lineage>
</organism>
<comment type="caution">
    <text evidence="8">The sequence shown here is derived from an EMBL/GenBank/DDBJ whole genome shotgun (WGS) entry which is preliminary data.</text>
</comment>
<dbReference type="SUPFAM" id="SSF88659">
    <property type="entry name" value="Sigma3 and sigma4 domains of RNA polymerase sigma factors"/>
    <property type="match status" value="1"/>
</dbReference>
<dbReference type="InterPro" id="IPR013325">
    <property type="entry name" value="RNA_pol_sigma_r2"/>
</dbReference>
<dbReference type="PANTHER" id="PTHR43133:SF50">
    <property type="entry name" value="ECF RNA POLYMERASE SIGMA FACTOR SIGM"/>
    <property type="match status" value="1"/>
</dbReference>
<dbReference type="CDD" id="cd06171">
    <property type="entry name" value="Sigma70_r4"/>
    <property type="match status" value="1"/>
</dbReference>
<evidence type="ECO:0000256" key="4">
    <source>
        <dbReference type="ARBA" id="ARBA00023125"/>
    </source>
</evidence>
<evidence type="ECO:0000259" key="7">
    <source>
        <dbReference type="Pfam" id="PF08281"/>
    </source>
</evidence>
<feature type="domain" description="RNA polymerase sigma factor 70 region 4 type 2" evidence="7">
    <location>
        <begin position="109"/>
        <end position="160"/>
    </location>
</feature>
<keyword evidence="9" id="KW-1185">Reference proteome</keyword>
<dbReference type="AlphaFoldDB" id="A0A2W2B1N6"/>
<dbReference type="InterPro" id="IPR013249">
    <property type="entry name" value="RNA_pol_sigma70_r4_t2"/>
</dbReference>
<sequence length="175" mass="19654">MCVERSTSQSFEEWARADGVQLRRAALLLTGNAHDADDLVQDTLVRVFAKWPRVRTMENRGGYARRVLINRHLSLGRRLQRLRARQNLMMGGDPAAEAPRDAAIDAQADLRRALLTLGPRQRAVVVLRYYLDLPDAQVAEILNCSPATVRSQAHRALATLRNSVEIGAYNQEQGR</sequence>
<dbReference type="GO" id="GO:0016987">
    <property type="term" value="F:sigma factor activity"/>
    <property type="evidence" value="ECO:0007669"/>
    <property type="project" value="UniProtKB-KW"/>
</dbReference>
<keyword evidence="2" id="KW-0805">Transcription regulation</keyword>
<evidence type="ECO:0000256" key="1">
    <source>
        <dbReference type="ARBA" id="ARBA00010641"/>
    </source>
</evidence>
<proteinExistence type="inferred from homology"/>
<dbReference type="InterPro" id="IPR014325">
    <property type="entry name" value="RNA_pol_sigma-E_actinobac"/>
</dbReference>
<dbReference type="Pfam" id="PF04542">
    <property type="entry name" value="Sigma70_r2"/>
    <property type="match status" value="1"/>
</dbReference>
<dbReference type="GO" id="GO:0003677">
    <property type="term" value="F:DNA binding"/>
    <property type="evidence" value="ECO:0007669"/>
    <property type="project" value="UniProtKB-KW"/>
</dbReference>
<keyword evidence="3" id="KW-0731">Sigma factor</keyword>
<dbReference type="InterPro" id="IPR007627">
    <property type="entry name" value="RNA_pol_sigma70_r2"/>
</dbReference>
<dbReference type="GO" id="GO:0006352">
    <property type="term" value="P:DNA-templated transcription initiation"/>
    <property type="evidence" value="ECO:0007669"/>
    <property type="project" value="InterPro"/>
</dbReference>
<evidence type="ECO:0000313" key="8">
    <source>
        <dbReference type="EMBL" id="PZF79892.1"/>
    </source>
</evidence>
<dbReference type="NCBIfam" id="TIGR02937">
    <property type="entry name" value="sigma70-ECF"/>
    <property type="match status" value="1"/>
</dbReference>
<dbReference type="PANTHER" id="PTHR43133">
    <property type="entry name" value="RNA POLYMERASE ECF-TYPE SIGMA FACTO"/>
    <property type="match status" value="1"/>
</dbReference>
<evidence type="ECO:0000256" key="2">
    <source>
        <dbReference type="ARBA" id="ARBA00023015"/>
    </source>
</evidence>
<dbReference type="EMBL" id="POTW01000111">
    <property type="protein sequence ID" value="PZF79892.1"/>
    <property type="molecule type" value="Genomic_DNA"/>
</dbReference>
<keyword evidence="5" id="KW-0804">Transcription</keyword>
<dbReference type="Pfam" id="PF08281">
    <property type="entry name" value="Sigma70_r4_2"/>
    <property type="match status" value="1"/>
</dbReference>
<evidence type="ECO:0000256" key="3">
    <source>
        <dbReference type="ARBA" id="ARBA00023082"/>
    </source>
</evidence>
<dbReference type="SUPFAM" id="SSF88946">
    <property type="entry name" value="Sigma2 domain of RNA polymerase sigma factors"/>
    <property type="match status" value="1"/>
</dbReference>
<feature type="domain" description="RNA polymerase sigma-70 region 2" evidence="6">
    <location>
        <begin position="21"/>
        <end position="81"/>
    </location>
</feature>
<dbReference type="Proteomes" id="UP000248764">
    <property type="component" value="Unassembled WGS sequence"/>
</dbReference>
<dbReference type="InterPro" id="IPR013324">
    <property type="entry name" value="RNA_pol_sigma_r3/r4-like"/>
</dbReference>
<protein>
    <submittedName>
        <fullName evidence="8">SigE family RNA polymerase sigma factor</fullName>
    </submittedName>
</protein>
<evidence type="ECO:0000256" key="5">
    <source>
        <dbReference type="ARBA" id="ARBA00023163"/>
    </source>
</evidence>
<name>A0A2W2B1N6_9ACTN</name>
<evidence type="ECO:0000313" key="9">
    <source>
        <dbReference type="Proteomes" id="UP000248764"/>
    </source>
</evidence>
<dbReference type="InterPro" id="IPR014284">
    <property type="entry name" value="RNA_pol_sigma-70_dom"/>
</dbReference>
<accession>A0A2W2B1N6</accession>
<evidence type="ECO:0000259" key="6">
    <source>
        <dbReference type="Pfam" id="PF04542"/>
    </source>
</evidence>
<gene>
    <name evidence="8" type="ORF">C1I92_28840</name>
</gene>
<dbReference type="Gene3D" id="1.10.1740.10">
    <property type="match status" value="1"/>
</dbReference>
<comment type="similarity">
    <text evidence="1">Belongs to the sigma-70 factor family. ECF subfamily.</text>
</comment>
<dbReference type="Gene3D" id="1.10.10.10">
    <property type="entry name" value="Winged helix-like DNA-binding domain superfamily/Winged helix DNA-binding domain"/>
    <property type="match status" value="1"/>
</dbReference>
<dbReference type="InterPro" id="IPR039425">
    <property type="entry name" value="RNA_pol_sigma-70-like"/>
</dbReference>
<reference evidence="8 9" key="1">
    <citation type="submission" date="2018-01" db="EMBL/GenBank/DDBJ databases">
        <title>Draft genome sequence of Jiangella sp. GTF31.</title>
        <authorList>
            <person name="Sahin N."/>
            <person name="Ay H."/>
            <person name="Saygin H."/>
        </authorList>
    </citation>
    <scope>NUCLEOTIDE SEQUENCE [LARGE SCALE GENOMIC DNA]</scope>
    <source>
        <strain evidence="8 9">GTF31</strain>
    </source>
</reference>
<keyword evidence="4" id="KW-0238">DNA-binding</keyword>
<dbReference type="InterPro" id="IPR036388">
    <property type="entry name" value="WH-like_DNA-bd_sf"/>
</dbReference>